<dbReference type="InterPro" id="IPR003439">
    <property type="entry name" value="ABC_transporter-like_ATP-bd"/>
</dbReference>
<evidence type="ECO:0000256" key="1">
    <source>
        <dbReference type="ARBA" id="ARBA00004202"/>
    </source>
</evidence>
<dbReference type="InterPro" id="IPR003593">
    <property type="entry name" value="AAA+_ATPase"/>
</dbReference>
<dbReference type="Proteomes" id="UP000673375">
    <property type="component" value="Unassembled WGS sequence"/>
</dbReference>
<accession>A0ABS4CLD6</accession>
<keyword evidence="12" id="KW-1185">Reference proteome</keyword>
<dbReference type="SUPFAM" id="SSF52540">
    <property type="entry name" value="P-loop containing nucleoside triphosphate hydrolases"/>
    <property type="match status" value="1"/>
</dbReference>
<evidence type="ECO:0000256" key="2">
    <source>
        <dbReference type="ARBA" id="ARBA00022448"/>
    </source>
</evidence>
<dbReference type="InterPro" id="IPR027417">
    <property type="entry name" value="P-loop_NTPase"/>
</dbReference>
<organism evidence="11 12">
    <name type="scientific">Enterococcus larvae</name>
    <dbReference type="NCBI Taxonomy" id="2794352"/>
    <lineage>
        <taxon>Bacteria</taxon>
        <taxon>Bacillati</taxon>
        <taxon>Bacillota</taxon>
        <taxon>Bacilli</taxon>
        <taxon>Lactobacillales</taxon>
        <taxon>Enterococcaceae</taxon>
        <taxon>Enterococcus</taxon>
    </lineage>
</organism>
<dbReference type="PANTHER" id="PTHR42771:SF4">
    <property type="entry name" value="IRON(3+)-HYDROXAMATE IMPORT ATP-BINDING PROTEIN FHUC"/>
    <property type="match status" value="1"/>
</dbReference>
<name>A0ABS4CLD6_9ENTE</name>
<evidence type="ECO:0000256" key="8">
    <source>
        <dbReference type="ARBA" id="ARBA00023065"/>
    </source>
</evidence>
<gene>
    <name evidence="11" type="ORF">I6N96_09895</name>
</gene>
<dbReference type="RefSeq" id="WP_209557392.1">
    <property type="nucleotide sequence ID" value="NZ_JAEDXU010000004.1"/>
</dbReference>
<keyword evidence="9" id="KW-0472">Membrane</keyword>
<keyword evidence="4" id="KW-0410">Iron transport</keyword>
<dbReference type="GO" id="GO:0005524">
    <property type="term" value="F:ATP binding"/>
    <property type="evidence" value="ECO:0007669"/>
    <property type="project" value="UniProtKB-KW"/>
</dbReference>
<evidence type="ECO:0000256" key="3">
    <source>
        <dbReference type="ARBA" id="ARBA00022475"/>
    </source>
</evidence>
<evidence type="ECO:0000256" key="6">
    <source>
        <dbReference type="ARBA" id="ARBA00022840"/>
    </source>
</evidence>
<dbReference type="SMART" id="SM00382">
    <property type="entry name" value="AAA"/>
    <property type="match status" value="1"/>
</dbReference>
<sequence length="269" mass="29956">MAILSTEELATGYGKETISEKLNCSFEAGTITSIIGPNGCGKSTLLKTLARIQPEIKGHVLLESKALNQYTSKEIARKLAILSQNPESAIDLSVFDLVSFGRHPYQSGWKNLTNQDQKYIQWALEMTGLTELARESVAILSGGQRQRVWIAMALVQDTEVLLLDEPTTYLDPAHQLEILNVLKMINKEHKKTIVMTIHDINLASRFSDRVIAMKQGQVLKEGTPSEVITAETLKQVFAIEAEIVCHGKTQRPLLLSYEMMKENGDDLES</sequence>
<keyword evidence="2" id="KW-0813">Transport</keyword>
<evidence type="ECO:0000259" key="10">
    <source>
        <dbReference type="PROSITE" id="PS50893"/>
    </source>
</evidence>
<dbReference type="PROSITE" id="PS50893">
    <property type="entry name" value="ABC_TRANSPORTER_2"/>
    <property type="match status" value="1"/>
</dbReference>
<dbReference type="PANTHER" id="PTHR42771">
    <property type="entry name" value="IRON(3+)-HYDROXAMATE IMPORT ATP-BINDING PROTEIN FHUC"/>
    <property type="match status" value="1"/>
</dbReference>
<dbReference type="InterPro" id="IPR017871">
    <property type="entry name" value="ABC_transporter-like_CS"/>
</dbReference>
<keyword evidence="5" id="KW-0547">Nucleotide-binding</keyword>
<evidence type="ECO:0000313" key="11">
    <source>
        <dbReference type="EMBL" id="MBP1046599.1"/>
    </source>
</evidence>
<dbReference type="PROSITE" id="PS00211">
    <property type="entry name" value="ABC_TRANSPORTER_1"/>
    <property type="match status" value="1"/>
</dbReference>
<keyword evidence="7" id="KW-0408">Iron</keyword>
<proteinExistence type="predicted"/>
<evidence type="ECO:0000313" key="12">
    <source>
        <dbReference type="Proteomes" id="UP000673375"/>
    </source>
</evidence>
<dbReference type="InterPro" id="IPR051535">
    <property type="entry name" value="Siderophore_ABC-ATPase"/>
</dbReference>
<keyword evidence="3" id="KW-1003">Cell membrane</keyword>
<evidence type="ECO:0000256" key="7">
    <source>
        <dbReference type="ARBA" id="ARBA00023004"/>
    </source>
</evidence>
<dbReference type="Pfam" id="PF00005">
    <property type="entry name" value="ABC_tran"/>
    <property type="match status" value="1"/>
</dbReference>
<evidence type="ECO:0000256" key="5">
    <source>
        <dbReference type="ARBA" id="ARBA00022741"/>
    </source>
</evidence>
<keyword evidence="6 11" id="KW-0067">ATP-binding</keyword>
<evidence type="ECO:0000256" key="9">
    <source>
        <dbReference type="ARBA" id="ARBA00023136"/>
    </source>
</evidence>
<comment type="subcellular location">
    <subcellularLocation>
        <location evidence="1">Cell membrane</location>
        <topology evidence="1">Peripheral membrane protein</topology>
    </subcellularLocation>
</comment>
<dbReference type="Gene3D" id="3.40.50.300">
    <property type="entry name" value="P-loop containing nucleotide triphosphate hydrolases"/>
    <property type="match status" value="1"/>
</dbReference>
<evidence type="ECO:0000256" key="4">
    <source>
        <dbReference type="ARBA" id="ARBA00022496"/>
    </source>
</evidence>
<dbReference type="CDD" id="cd03214">
    <property type="entry name" value="ABC_Iron-Siderophores_B12_Hemin"/>
    <property type="match status" value="1"/>
</dbReference>
<comment type="caution">
    <text evidence="11">The sequence shown here is derived from an EMBL/GenBank/DDBJ whole genome shotgun (WGS) entry which is preliminary data.</text>
</comment>
<feature type="domain" description="ABC transporter" evidence="10">
    <location>
        <begin position="4"/>
        <end position="240"/>
    </location>
</feature>
<keyword evidence="8" id="KW-0406">Ion transport</keyword>
<dbReference type="EMBL" id="JAEDXU010000004">
    <property type="protein sequence ID" value="MBP1046599.1"/>
    <property type="molecule type" value="Genomic_DNA"/>
</dbReference>
<reference evidence="11 12" key="1">
    <citation type="submission" date="2020-12" db="EMBL/GenBank/DDBJ databases">
        <title>Vagococcus allomyrinae sp. nov. and Enterococcus lavae sp. nov., isolated from the larvae of Allomyrina dichotoma.</title>
        <authorList>
            <person name="Lee S.D."/>
        </authorList>
    </citation>
    <scope>NUCLEOTIDE SEQUENCE [LARGE SCALE GENOMIC DNA]</scope>
    <source>
        <strain evidence="11 12">BWM-S5</strain>
    </source>
</reference>
<protein>
    <submittedName>
        <fullName evidence="11">ABC transporter ATP-binding protein</fullName>
    </submittedName>
</protein>